<sequence length="66" mass="7554">MVQVGEKIYYMLTEQIEDACIYFMVLVLALVVSMTIMADKSLFAQIMMTLGSITGTVMLVRQWRNN</sequence>
<evidence type="ECO:0000313" key="2">
    <source>
        <dbReference type="EMBL" id="EER74504.1"/>
    </source>
</evidence>
<accession>C5RBE7</accession>
<name>C5RBE7_WEIPA</name>
<dbReference type="STRING" id="585506.HMPREF0877_1293"/>
<evidence type="ECO:0000313" key="3">
    <source>
        <dbReference type="Proteomes" id="UP000004528"/>
    </source>
</evidence>
<evidence type="ECO:0000256" key="1">
    <source>
        <dbReference type="SAM" id="Phobius"/>
    </source>
</evidence>
<organism evidence="2 3">
    <name type="scientific">Weissella paramesenteroides ATCC 33313</name>
    <dbReference type="NCBI Taxonomy" id="585506"/>
    <lineage>
        <taxon>Bacteria</taxon>
        <taxon>Bacillati</taxon>
        <taxon>Bacillota</taxon>
        <taxon>Bacilli</taxon>
        <taxon>Lactobacillales</taxon>
        <taxon>Lactobacillaceae</taxon>
        <taxon>Weissella</taxon>
    </lineage>
</organism>
<reference evidence="2 3" key="1">
    <citation type="submission" date="2009-04" db="EMBL/GenBank/DDBJ databases">
        <authorList>
            <person name="Qin X."/>
            <person name="Bachman B."/>
            <person name="Battles P."/>
            <person name="Bell A."/>
            <person name="Bess C."/>
            <person name="Bickham C."/>
            <person name="Chaboub L."/>
            <person name="Chen D."/>
            <person name="Coyle M."/>
            <person name="Deiros D.R."/>
            <person name="Dinh H."/>
            <person name="Forbes L."/>
            <person name="Fowler G."/>
            <person name="Francisco L."/>
            <person name="Fu Q."/>
            <person name="Gubbala S."/>
            <person name="Hale W."/>
            <person name="Han Y."/>
            <person name="Hemphill L."/>
            <person name="Highlander S.K."/>
            <person name="Hirani K."/>
            <person name="Hogues M."/>
            <person name="Jackson L."/>
            <person name="Jakkamsetti A."/>
            <person name="Javaid M."/>
            <person name="Jiang H."/>
            <person name="Korchina V."/>
            <person name="Kovar C."/>
            <person name="Lara F."/>
            <person name="Lee S."/>
            <person name="Mata R."/>
            <person name="Mathew T."/>
            <person name="Moen C."/>
            <person name="Morales K."/>
            <person name="Munidasa M."/>
            <person name="Nazareth L."/>
            <person name="Ngo R."/>
            <person name="Nguyen L."/>
            <person name="Okwuonu G."/>
            <person name="Ongeri F."/>
            <person name="Patil S."/>
            <person name="Petrosino J."/>
            <person name="Pham C."/>
            <person name="Pham P."/>
            <person name="Pu L.-L."/>
            <person name="Puazo M."/>
            <person name="Raj R."/>
            <person name="Reid J."/>
            <person name="Rouhana J."/>
            <person name="Saada N."/>
            <person name="Shang Y."/>
            <person name="Simmons D."/>
            <person name="Thornton R."/>
            <person name="Warren J."/>
            <person name="Weissenberger G."/>
            <person name="Zhang J."/>
            <person name="Zhang L."/>
            <person name="Zhou C."/>
            <person name="Zhu D."/>
            <person name="Muzny D."/>
            <person name="Worley K."/>
            <person name="Gibbs R."/>
        </authorList>
    </citation>
    <scope>NUCLEOTIDE SEQUENCE [LARGE SCALE GENOMIC DNA]</scope>
    <source>
        <strain evidence="2 3">ATCC 33313</strain>
    </source>
</reference>
<keyword evidence="1" id="KW-0812">Transmembrane</keyword>
<protein>
    <submittedName>
        <fullName evidence="2">Uncharacterized protein</fullName>
    </submittedName>
</protein>
<keyword evidence="1" id="KW-1133">Transmembrane helix</keyword>
<keyword evidence="1" id="KW-0472">Membrane</keyword>
<dbReference type="EMBL" id="ACKU01000019">
    <property type="protein sequence ID" value="EER74504.1"/>
    <property type="molecule type" value="Genomic_DNA"/>
</dbReference>
<gene>
    <name evidence="2" type="ORF">HMPREF0877_1293</name>
</gene>
<dbReference type="AlphaFoldDB" id="C5RBE7"/>
<feature type="transmembrane region" description="Helical" evidence="1">
    <location>
        <begin position="42"/>
        <end position="60"/>
    </location>
</feature>
<dbReference type="Proteomes" id="UP000004528">
    <property type="component" value="Unassembled WGS sequence"/>
</dbReference>
<dbReference type="HOGENOM" id="CLU_2830192_0_0_9"/>
<feature type="transmembrane region" description="Helical" evidence="1">
    <location>
        <begin position="20"/>
        <end position="36"/>
    </location>
</feature>
<proteinExistence type="predicted"/>
<keyword evidence="3" id="KW-1185">Reference proteome</keyword>
<comment type="caution">
    <text evidence="2">The sequence shown here is derived from an EMBL/GenBank/DDBJ whole genome shotgun (WGS) entry which is preliminary data.</text>
</comment>